<dbReference type="InterPro" id="IPR027470">
    <property type="entry name" value="Cation_efflux_CTD"/>
</dbReference>
<dbReference type="InterPro" id="IPR058533">
    <property type="entry name" value="Cation_efflux_TM"/>
</dbReference>
<comment type="subcellular location">
    <subcellularLocation>
        <location evidence="1">Membrane</location>
        <topology evidence="1">Multi-pass membrane protein</topology>
    </subcellularLocation>
</comment>
<dbReference type="PANTHER" id="PTHR11562:SF17">
    <property type="entry name" value="RE54080P-RELATED"/>
    <property type="match status" value="1"/>
</dbReference>
<dbReference type="Gene3D" id="1.20.1510.10">
    <property type="entry name" value="Cation efflux protein transmembrane domain"/>
    <property type="match status" value="1"/>
</dbReference>
<dbReference type="Pfam" id="PF16916">
    <property type="entry name" value="ZT_dimer"/>
    <property type="match status" value="1"/>
</dbReference>
<keyword evidence="3" id="KW-0813">Transport</keyword>
<dbReference type="GO" id="GO:0005385">
    <property type="term" value="F:zinc ion transmembrane transporter activity"/>
    <property type="evidence" value="ECO:0007669"/>
    <property type="project" value="TreeGrafter"/>
</dbReference>
<reference evidence="13" key="1">
    <citation type="submission" date="2021-04" db="EMBL/GenBank/DDBJ databases">
        <title>The complete genome sequence of Caulobacter sp. S6.</title>
        <authorList>
            <person name="Tang Y."/>
            <person name="Ouyang W."/>
            <person name="Liu Q."/>
            <person name="Huang B."/>
            <person name="Guo Z."/>
            <person name="Lei P."/>
        </authorList>
    </citation>
    <scope>NUCLEOTIDE SEQUENCE</scope>
    <source>
        <strain evidence="13">S6</strain>
    </source>
</reference>
<feature type="transmembrane region" description="Helical" evidence="10">
    <location>
        <begin position="107"/>
        <end position="131"/>
    </location>
</feature>
<evidence type="ECO:0000256" key="10">
    <source>
        <dbReference type="SAM" id="Phobius"/>
    </source>
</evidence>
<dbReference type="InterPro" id="IPR002524">
    <property type="entry name" value="Cation_efflux"/>
</dbReference>
<feature type="region of interest" description="Disordered" evidence="9">
    <location>
        <begin position="1"/>
        <end position="41"/>
    </location>
</feature>
<dbReference type="KEGG" id="caul:KCG34_16165"/>
<feature type="transmembrane region" description="Helical" evidence="10">
    <location>
        <begin position="45"/>
        <end position="66"/>
    </location>
</feature>
<dbReference type="Proteomes" id="UP000676409">
    <property type="component" value="Chromosome"/>
</dbReference>
<feature type="domain" description="Cation efflux protein cytoplasmic" evidence="12">
    <location>
        <begin position="243"/>
        <end position="314"/>
    </location>
</feature>
<keyword evidence="5" id="KW-0864">Zinc transport</keyword>
<keyword evidence="8 10" id="KW-0472">Membrane</keyword>
<evidence type="ECO:0000256" key="2">
    <source>
        <dbReference type="ARBA" id="ARBA00008873"/>
    </source>
</evidence>
<feature type="transmembrane region" description="Helical" evidence="10">
    <location>
        <begin position="207"/>
        <end position="228"/>
    </location>
</feature>
<keyword evidence="4 10" id="KW-0812">Transmembrane</keyword>
<keyword evidence="5" id="KW-0862">Zinc</keyword>
<evidence type="ECO:0000256" key="3">
    <source>
        <dbReference type="ARBA" id="ARBA00022448"/>
    </source>
</evidence>
<evidence type="ECO:0000256" key="6">
    <source>
        <dbReference type="ARBA" id="ARBA00022989"/>
    </source>
</evidence>
<organism evidence="13 14">
    <name type="scientific">Phenylobacterium montanum</name>
    <dbReference type="NCBI Taxonomy" id="2823693"/>
    <lineage>
        <taxon>Bacteria</taxon>
        <taxon>Pseudomonadati</taxon>
        <taxon>Pseudomonadota</taxon>
        <taxon>Alphaproteobacteria</taxon>
        <taxon>Caulobacterales</taxon>
        <taxon>Caulobacteraceae</taxon>
        <taxon>Phenylobacterium</taxon>
    </lineage>
</organism>
<keyword evidence="7" id="KW-0406">Ion transport</keyword>
<keyword evidence="6 10" id="KW-1133">Transmembrane helix</keyword>
<protein>
    <submittedName>
        <fullName evidence="13">Cation transporter</fullName>
    </submittedName>
</protein>
<dbReference type="NCBIfam" id="TIGR01297">
    <property type="entry name" value="CDF"/>
    <property type="match status" value="1"/>
</dbReference>
<evidence type="ECO:0000313" key="13">
    <source>
        <dbReference type="EMBL" id="QUD86611.1"/>
    </source>
</evidence>
<accession>A0A975IUU3</accession>
<evidence type="ECO:0000256" key="5">
    <source>
        <dbReference type="ARBA" id="ARBA00022906"/>
    </source>
</evidence>
<dbReference type="InterPro" id="IPR050681">
    <property type="entry name" value="CDF/SLC30A"/>
</dbReference>
<feature type="transmembrane region" description="Helical" evidence="10">
    <location>
        <begin position="143"/>
        <end position="167"/>
    </location>
</feature>
<dbReference type="InterPro" id="IPR027469">
    <property type="entry name" value="Cation_efflux_TMD_sf"/>
</dbReference>
<feature type="domain" description="Cation efflux protein transmembrane" evidence="11">
    <location>
        <begin position="48"/>
        <end position="233"/>
    </location>
</feature>
<feature type="transmembrane region" description="Helical" evidence="10">
    <location>
        <begin position="179"/>
        <end position="201"/>
    </location>
</feature>
<evidence type="ECO:0000256" key="8">
    <source>
        <dbReference type="ARBA" id="ARBA00023136"/>
    </source>
</evidence>
<dbReference type="SUPFAM" id="SSF160240">
    <property type="entry name" value="Cation efflux protein cytoplasmic domain-like"/>
    <property type="match status" value="1"/>
</dbReference>
<dbReference type="Pfam" id="PF01545">
    <property type="entry name" value="Cation_efflux"/>
    <property type="match status" value="1"/>
</dbReference>
<evidence type="ECO:0000313" key="14">
    <source>
        <dbReference type="Proteomes" id="UP000676409"/>
    </source>
</evidence>
<dbReference type="InterPro" id="IPR036837">
    <property type="entry name" value="Cation_efflux_CTD_sf"/>
</dbReference>
<evidence type="ECO:0000259" key="11">
    <source>
        <dbReference type="Pfam" id="PF01545"/>
    </source>
</evidence>
<feature type="compositionally biased region" description="Basic and acidic residues" evidence="9">
    <location>
        <begin position="1"/>
        <end position="18"/>
    </location>
</feature>
<name>A0A975IUU3_9CAUL</name>
<evidence type="ECO:0000256" key="1">
    <source>
        <dbReference type="ARBA" id="ARBA00004141"/>
    </source>
</evidence>
<dbReference type="AlphaFoldDB" id="A0A975IUU3"/>
<dbReference type="PANTHER" id="PTHR11562">
    <property type="entry name" value="CATION EFFLUX PROTEIN/ ZINC TRANSPORTER"/>
    <property type="match status" value="1"/>
</dbReference>
<evidence type="ECO:0000256" key="9">
    <source>
        <dbReference type="SAM" id="MobiDB-lite"/>
    </source>
</evidence>
<comment type="similarity">
    <text evidence="2">Belongs to the cation diffusion facilitator (CDF) transporter (TC 2.A.4) family. SLC30A subfamily.</text>
</comment>
<gene>
    <name evidence="13" type="ORF">KCG34_16165</name>
</gene>
<evidence type="ECO:0000259" key="12">
    <source>
        <dbReference type="Pfam" id="PF16916"/>
    </source>
</evidence>
<dbReference type="EMBL" id="CP073078">
    <property type="protein sequence ID" value="QUD86611.1"/>
    <property type="molecule type" value="Genomic_DNA"/>
</dbReference>
<evidence type="ECO:0000256" key="7">
    <source>
        <dbReference type="ARBA" id="ARBA00023065"/>
    </source>
</evidence>
<dbReference type="GO" id="GO:0005886">
    <property type="term" value="C:plasma membrane"/>
    <property type="evidence" value="ECO:0007669"/>
    <property type="project" value="TreeGrafter"/>
</dbReference>
<evidence type="ECO:0000256" key="4">
    <source>
        <dbReference type="ARBA" id="ARBA00022692"/>
    </source>
</evidence>
<dbReference type="RefSeq" id="WP_211936663.1">
    <property type="nucleotide sequence ID" value="NZ_CP073078.1"/>
</dbReference>
<keyword evidence="14" id="KW-1185">Reference proteome</keyword>
<dbReference type="SUPFAM" id="SSF161111">
    <property type="entry name" value="Cation efflux protein transmembrane domain-like"/>
    <property type="match status" value="1"/>
</dbReference>
<feature type="compositionally biased region" description="Basic residues" evidence="9">
    <location>
        <begin position="19"/>
        <end position="36"/>
    </location>
</feature>
<proteinExistence type="inferred from homology"/>
<feature type="transmembrane region" description="Helical" evidence="10">
    <location>
        <begin position="78"/>
        <end position="95"/>
    </location>
</feature>
<sequence>MAAHRHDHDHDHHHDHGHDHHHGHDHGHGHGHHGHVHASPEDPRYGLAVGLNLLIVAVEAVGGFFAHSTALVADAGHNLSDVMGLVLAGGALWLSRRPARGRRTYGFGKATVLAALINALVLMLVSGGLIVEAVRRLTHPEPVHASLVMIVAGVGVVANTLTALMFVGSSGHDVNARGAFLHMAGDAAVSLGVILSAALIAVTGQTWIDPAATVLVVAVIVAGTWGLLRESVDLALDAAPIGADLGRIRAFLLDGQGVTDVHDLHVWAMSTTETALTAHLVRPADDGEDQFRASLSAALRSRFGVGHATLQIERARTDHCPEC</sequence>